<dbReference type="EC" id="2.6.1.44" evidence="3"/>
<accession>A0A5C3QIQ3</accession>
<evidence type="ECO:0000256" key="10">
    <source>
        <dbReference type="RuleBase" id="RU004504"/>
    </source>
</evidence>
<dbReference type="EMBL" id="ML178823">
    <property type="protein sequence ID" value="TFL01915.1"/>
    <property type="molecule type" value="Genomic_DNA"/>
</dbReference>
<feature type="domain" description="Aminotransferase class V" evidence="11">
    <location>
        <begin position="29"/>
        <end position="338"/>
    </location>
</feature>
<evidence type="ECO:0000256" key="5">
    <source>
        <dbReference type="ARBA" id="ARBA00022679"/>
    </source>
</evidence>
<dbReference type="STRING" id="1884261.A0A5C3QIQ3"/>
<comment type="cofactor">
    <cofactor evidence="1 8 10">
        <name>pyridoxal 5'-phosphate</name>
        <dbReference type="ChEBI" id="CHEBI:597326"/>
    </cofactor>
</comment>
<dbReference type="InterPro" id="IPR015422">
    <property type="entry name" value="PyrdxlP-dep_Trfase_small"/>
</dbReference>
<feature type="binding site" evidence="7">
    <location>
        <position position="346"/>
    </location>
    <ligand>
        <name>substrate</name>
    </ligand>
</feature>
<dbReference type="GO" id="GO:0008453">
    <property type="term" value="F:alanine-glyoxylate transaminase activity"/>
    <property type="evidence" value="ECO:0007669"/>
    <property type="project" value="UniProtKB-EC"/>
</dbReference>
<comment type="similarity">
    <text evidence="2 9">Belongs to the class-V pyridoxal-phosphate-dependent aminotransferase family.</text>
</comment>
<evidence type="ECO:0000259" key="11">
    <source>
        <dbReference type="Pfam" id="PF00266"/>
    </source>
</evidence>
<dbReference type="SUPFAM" id="SSF53383">
    <property type="entry name" value="PLP-dependent transferases"/>
    <property type="match status" value="1"/>
</dbReference>
<dbReference type="PANTHER" id="PTHR21152:SF24">
    <property type="entry name" value="ALANINE--GLYOXYLATE AMINOTRANSFERASE 1"/>
    <property type="match status" value="1"/>
</dbReference>
<reference evidence="12 13" key="1">
    <citation type="journal article" date="2019" name="Nat. Ecol. Evol.">
        <title>Megaphylogeny resolves global patterns of mushroom evolution.</title>
        <authorList>
            <person name="Varga T."/>
            <person name="Krizsan K."/>
            <person name="Foldi C."/>
            <person name="Dima B."/>
            <person name="Sanchez-Garcia M."/>
            <person name="Sanchez-Ramirez S."/>
            <person name="Szollosi G.J."/>
            <person name="Szarkandi J.G."/>
            <person name="Papp V."/>
            <person name="Albert L."/>
            <person name="Andreopoulos W."/>
            <person name="Angelini C."/>
            <person name="Antonin V."/>
            <person name="Barry K.W."/>
            <person name="Bougher N.L."/>
            <person name="Buchanan P."/>
            <person name="Buyck B."/>
            <person name="Bense V."/>
            <person name="Catcheside P."/>
            <person name="Chovatia M."/>
            <person name="Cooper J."/>
            <person name="Damon W."/>
            <person name="Desjardin D."/>
            <person name="Finy P."/>
            <person name="Geml J."/>
            <person name="Haridas S."/>
            <person name="Hughes K."/>
            <person name="Justo A."/>
            <person name="Karasinski D."/>
            <person name="Kautmanova I."/>
            <person name="Kiss B."/>
            <person name="Kocsube S."/>
            <person name="Kotiranta H."/>
            <person name="LaButti K.M."/>
            <person name="Lechner B.E."/>
            <person name="Liimatainen K."/>
            <person name="Lipzen A."/>
            <person name="Lukacs Z."/>
            <person name="Mihaltcheva S."/>
            <person name="Morgado L.N."/>
            <person name="Niskanen T."/>
            <person name="Noordeloos M.E."/>
            <person name="Ohm R.A."/>
            <person name="Ortiz-Santana B."/>
            <person name="Ovrebo C."/>
            <person name="Racz N."/>
            <person name="Riley R."/>
            <person name="Savchenko A."/>
            <person name="Shiryaev A."/>
            <person name="Soop K."/>
            <person name="Spirin V."/>
            <person name="Szebenyi C."/>
            <person name="Tomsovsky M."/>
            <person name="Tulloss R.E."/>
            <person name="Uehling J."/>
            <person name="Grigoriev I.V."/>
            <person name="Vagvolgyi C."/>
            <person name="Papp T."/>
            <person name="Martin F.M."/>
            <person name="Miettinen O."/>
            <person name="Hibbett D.S."/>
            <person name="Nagy L.G."/>
        </authorList>
    </citation>
    <scope>NUCLEOTIDE SEQUENCE [LARGE SCALE GENOMIC DNA]</scope>
    <source>
        <strain evidence="12 13">CBS 309.79</strain>
    </source>
</reference>
<keyword evidence="5 12" id="KW-0808">Transferase</keyword>
<organism evidence="12 13">
    <name type="scientific">Pterulicium gracile</name>
    <dbReference type="NCBI Taxonomy" id="1884261"/>
    <lineage>
        <taxon>Eukaryota</taxon>
        <taxon>Fungi</taxon>
        <taxon>Dikarya</taxon>
        <taxon>Basidiomycota</taxon>
        <taxon>Agaricomycotina</taxon>
        <taxon>Agaricomycetes</taxon>
        <taxon>Agaricomycetidae</taxon>
        <taxon>Agaricales</taxon>
        <taxon>Pleurotineae</taxon>
        <taxon>Pterulaceae</taxon>
        <taxon>Pterulicium</taxon>
    </lineage>
</organism>
<evidence type="ECO:0000256" key="7">
    <source>
        <dbReference type="PIRSR" id="PIRSR000524-1"/>
    </source>
</evidence>
<name>A0A5C3QIQ3_9AGAR</name>
<keyword evidence="4" id="KW-0032">Aminotransferase</keyword>
<dbReference type="PROSITE" id="PS00595">
    <property type="entry name" value="AA_TRANSFER_CLASS_5"/>
    <property type="match status" value="1"/>
</dbReference>
<evidence type="ECO:0000256" key="4">
    <source>
        <dbReference type="ARBA" id="ARBA00022576"/>
    </source>
</evidence>
<evidence type="ECO:0000256" key="1">
    <source>
        <dbReference type="ARBA" id="ARBA00001933"/>
    </source>
</evidence>
<evidence type="ECO:0000256" key="2">
    <source>
        <dbReference type="ARBA" id="ARBA00009236"/>
    </source>
</evidence>
<dbReference type="InterPro" id="IPR000192">
    <property type="entry name" value="Aminotrans_V_dom"/>
</dbReference>
<keyword evidence="6 8" id="KW-0663">Pyridoxal phosphate</keyword>
<dbReference type="InterPro" id="IPR015424">
    <property type="entry name" value="PyrdxlP-dep_Trfase"/>
</dbReference>
<dbReference type="FunFam" id="3.90.1150.10:FF:000049">
    <property type="entry name" value="Alanine-glyoxylate aminotransferase 1"/>
    <property type="match status" value="1"/>
</dbReference>
<evidence type="ECO:0000256" key="9">
    <source>
        <dbReference type="RuleBase" id="RU004075"/>
    </source>
</evidence>
<dbReference type="OrthoDB" id="7403325at2759"/>
<protein>
    <recommendedName>
        <fullName evidence="3">alanine--glyoxylate transaminase</fullName>
        <ecNumber evidence="3">2.6.1.44</ecNumber>
    </recommendedName>
</protein>
<evidence type="ECO:0000256" key="8">
    <source>
        <dbReference type="PIRSR" id="PIRSR000524-50"/>
    </source>
</evidence>
<proteinExistence type="inferred from homology"/>
<evidence type="ECO:0000313" key="12">
    <source>
        <dbReference type="EMBL" id="TFL01915.1"/>
    </source>
</evidence>
<dbReference type="GO" id="GO:0004760">
    <property type="term" value="F:L-serine-pyruvate transaminase activity"/>
    <property type="evidence" value="ECO:0007669"/>
    <property type="project" value="TreeGrafter"/>
</dbReference>
<dbReference type="Pfam" id="PF00266">
    <property type="entry name" value="Aminotran_5"/>
    <property type="match status" value="1"/>
</dbReference>
<dbReference type="GO" id="GO:0019265">
    <property type="term" value="P:glycine biosynthetic process, by transamination of glyoxylate"/>
    <property type="evidence" value="ECO:0007669"/>
    <property type="project" value="TreeGrafter"/>
</dbReference>
<dbReference type="Gene3D" id="3.90.1150.10">
    <property type="entry name" value="Aspartate Aminotransferase, domain 1"/>
    <property type="match status" value="1"/>
</dbReference>
<evidence type="ECO:0000313" key="13">
    <source>
        <dbReference type="Proteomes" id="UP000305067"/>
    </source>
</evidence>
<dbReference type="InterPro" id="IPR020578">
    <property type="entry name" value="Aminotrans_V_PyrdxlP_BS"/>
</dbReference>
<evidence type="ECO:0000256" key="6">
    <source>
        <dbReference type="ARBA" id="ARBA00022898"/>
    </source>
</evidence>
<dbReference type="AlphaFoldDB" id="A0A5C3QIQ3"/>
<sequence length="385" mass="41610">MQRKTLAIPGPVELSDKVTAALAEPPLSHMSPEFVTLFGDCIRMTRELVFSTSAQVFIISGSGTLGWDQVSVNLAEPGDSALVLNSGYFGSSFKDCLNAYGAQVDEIKSTLGSPVDFNVLEKALRAKKYKIVTFTHVDTSTGVLSDARRIGDIVRRHSPDSILVLDGVCSVASEEIRMDDWGIDVIMTASQKGLGCPPGLSILCASERAIKCFKARKQPVASYYASWTKWLPIMSSYEAGSAAYFGTPSVNLVRAYHASLVQILRDEPRLQARFDLHKTVAQRVHDAGVSLGLTPVPASRNVSANGMSAFYLPEGIAGAEVLKRLGQAGVVAAGGLHVDIKAKYFRLGHMGASVVEPEREEIDKLVDALKFTFQRQDEGKATARL</sequence>
<dbReference type="Proteomes" id="UP000305067">
    <property type="component" value="Unassembled WGS sequence"/>
</dbReference>
<dbReference type="GO" id="GO:0005777">
    <property type="term" value="C:peroxisome"/>
    <property type="evidence" value="ECO:0007669"/>
    <property type="project" value="TreeGrafter"/>
</dbReference>
<evidence type="ECO:0000256" key="3">
    <source>
        <dbReference type="ARBA" id="ARBA00013049"/>
    </source>
</evidence>
<dbReference type="PANTHER" id="PTHR21152">
    <property type="entry name" value="AMINOTRANSFERASE CLASS V"/>
    <property type="match status" value="1"/>
</dbReference>
<gene>
    <name evidence="12" type="ORF">BDV98DRAFT_566394</name>
</gene>
<dbReference type="PIRSF" id="PIRSF000524">
    <property type="entry name" value="SPT"/>
    <property type="match status" value="1"/>
</dbReference>
<dbReference type="FunFam" id="3.40.640.10:FF:000027">
    <property type="entry name" value="Serine--pyruvate aminotransferase, mitochondrial"/>
    <property type="match status" value="1"/>
</dbReference>
<feature type="modified residue" description="N6-(pyridoxal phosphate)lysine" evidence="8">
    <location>
        <position position="192"/>
    </location>
</feature>
<dbReference type="Gene3D" id="3.40.640.10">
    <property type="entry name" value="Type I PLP-dependent aspartate aminotransferase-like (Major domain)"/>
    <property type="match status" value="1"/>
</dbReference>
<keyword evidence="13" id="KW-1185">Reference proteome</keyword>
<dbReference type="InterPro" id="IPR024169">
    <property type="entry name" value="SP_NH2Trfase/AEP_transaminase"/>
</dbReference>
<dbReference type="InterPro" id="IPR015421">
    <property type="entry name" value="PyrdxlP-dep_Trfase_major"/>
</dbReference>